<accession>A0A8T9BVT0</accession>
<comment type="subcellular location">
    <subcellularLocation>
        <location evidence="1 8">Nucleus</location>
    </subcellularLocation>
</comment>
<dbReference type="Pfam" id="PF22536">
    <property type="entry name" value="WHD_POLR3C"/>
    <property type="match status" value="1"/>
</dbReference>
<evidence type="ECO:0000256" key="5">
    <source>
        <dbReference type="ARBA" id="ARBA00023163"/>
    </source>
</evidence>
<evidence type="ECO:0000256" key="9">
    <source>
        <dbReference type="SAM" id="MobiDB-lite"/>
    </source>
</evidence>
<protein>
    <recommendedName>
        <fullName evidence="8">DNA-directed RNA polymerase III subunit RPC3</fullName>
        <shortName evidence="8">RNA polymerase III subunit C3</shortName>
    </recommendedName>
</protein>
<name>A0A8T9BVT0_9HELO</name>
<dbReference type="GO" id="GO:0006351">
    <property type="term" value="P:DNA-templated transcription"/>
    <property type="evidence" value="ECO:0007669"/>
    <property type="project" value="InterPro"/>
</dbReference>
<dbReference type="EMBL" id="QGMK01001800">
    <property type="protein sequence ID" value="TVY64230.1"/>
    <property type="molecule type" value="Genomic_DNA"/>
</dbReference>
<dbReference type="Pfam" id="PF08221">
    <property type="entry name" value="HTH_9"/>
    <property type="match status" value="1"/>
</dbReference>
<dbReference type="AlphaFoldDB" id="A0A8T9BVT0"/>
<comment type="function">
    <text evidence="7 8">DNA-dependent RNA polymerase catalyzes the transcription of DNA into RNA using the four ribonucleoside triphosphates as substrates. Specific core component of RNA polymerase III which synthesizes small RNAs, such as 5S rRNA and tRNAs.</text>
</comment>
<evidence type="ECO:0000256" key="7">
    <source>
        <dbReference type="ARBA" id="ARBA00025127"/>
    </source>
</evidence>
<evidence type="ECO:0000259" key="10">
    <source>
        <dbReference type="Pfam" id="PF05645"/>
    </source>
</evidence>
<dbReference type="OrthoDB" id="272392at2759"/>
<proteinExistence type="inferred from homology"/>
<dbReference type="InterPro" id="IPR013197">
    <property type="entry name" value="RNA_pol_III_RPC82-rel_HTH"/>
</dbReference>
<evidence type="ECO:0000256" key="6">
    <source>
        <dbReference type="ARBA" id="ARBA00023242"/>
    </source>
</evidence>
<comment type="similarity">
    <text evidence="2 8">Belongs to the RNA polymerase beta chain family.</text>
</comment>
<feature type="domain" description="RNA polymerase III Rpc82 C -terminal" evidence="10">
    <location>
        <begin position="165"/>
        <end position="499"/>
    </location>
</feature>
<feature type="compositionally biased region" description="Basic and acidic residues" evidence="9">
    <location>
        <begin position="391"/>
        <end position="404"/>
    </location>
</feature>
<keyword evidence="4 8" id="KW-0240">DNA-directed RNA polymerase</keyword>
<dbReference type="Proteomes" id="UP000469558">
    <property type="component" value="Unassembled WGS sequence"/>
</dbReference>
<dbReference type="InterPro" id="IPR036388">
    <property type="entry name" value="WH-like_DNA-bd_sf"/>
</dbReference>
<feature type="domain" description="RNA polymerase III subunit RPC82-related helix-turn-helix" evidence="11">
    <location>
        <begin position="9"/>
        <end position="67"/>
    </location>
</feature>
<evidence type="ECO:0000256" key="4">
    <source>
        <dbReference type="ARBA" id="ARBA00022478"/>
    </source>
</evidence>
<comment type="subunit">
    <text evidence="3 8">Component of the RNA polymerase III (Pol III) complex consisting of 17 subunits.</text>
</comment>
<evidence type="ECO:0000259" key="12">
    <source>
        <dbReference type="Pfam" id="PF22536"/>
    </source>
</evidence>
<gene>
    <name evidence="13" type="primary">rpc82</name>
    <name evidence="13" type="ORF">LSUE1_G005051</name>
</gene>
<evidence type="ECO:0000256" key="3">
    <source>
        <dbReference type="ARBA" id="ARBA00011206"/>
    </source>
</evidence>
<feature type="region of interest" description="Disordered" evidence="9">
    <location>
        <begin position="372"/>
        <end position="431"/>
    </location>
</feature>
<keyword evidence="14" id="KW-1185">Reference proteome</keyword>
<evidence type="ECO:0000259" key="11">
    <source>
        <dbReference type="Pfam" id="PF08221"/>
    </source>
</evidence>
<keyword evidence="6 8" id="KW-0539">Nucleus</keyword>
<organism evidence="13 14">
    <name type="scientific">Lachnellula suecica</name>
    <dbReference type="NCBI Taxonomy" id="602035"/>
    <lineage>
        <taxon>Eukaryota</taxon>
        <taxon>Fungi</taxon>
        <taxon>Dikarya</taxon>
        <taxon>Ascomycota</taxon>
        <taxon>Pezizomycotina</taxon>
        <taxon>Leotiomycetes</taxon>
        <taxon>Helotiales</taxon>
        <taxon>Lachnaceae</taxon>
        <taxon>Lachnellula</taxon>
    </lineage>
</organism>
<evidence type="ECO:0000256" key="8">
    <source>
        <dbReference type="RuleBase" id="RU367076"/>
    </source>
</evidence>
<dbReference type="Gene3D" id="1.10.10.10">
    <property type="entry name" value="Winged helix-like DNA-binding domain superfamily/Winged helix DNA-binding domain"/>
    <property type="match status" value="2"/>
</dbReference>
<evidence type="ECO:0000313" key="14">
    <source>
        <dbReference type="Proteomes" id="UP000469558"/>
    </source>
</evidence>
<evidence type="ECO:0000256" key="1">
    <source>
        <dbReference type="ARBA" id="ARBA00004123"/>
    </source>
</evidence>
<reference evidence="13 14" key="1">
    <citation type="submission" date="2018-05" db="EMBL/GenBank/DDBJ databases">
        <title>Genome sequencing and assembly of the regulated plant pathogen Lachnellula willkommii and related sister species for the development of diagnostic species identification markers.</title>
        <authorList>
            <person name="Giroux E."/>
            <person name="Bilodeau G."/>
        </authorList>
    </citation>
    <scope>NUCLEOTIDE SEQUENCE [LARGE SCALE GENOMIC DNA]</scope>
    <source>
        <strain evidence="13 14">CBS 268.59</strain>
    </source>
</reference>
<dbReference type="PANTHER" id="PTHR12949">
    <property type="entry name" value="RNA POLYMERASE III DNA DIRECTED -RELATED"/>
    <property type="match status" value="1"/>
</dbReference>
<feature type="domain" description="DNA-directed RNA polymerase III subunit RPC3 winged-helix" evidence="12">
    <location>
        <begin position="504"/>
        <end position="581"/>
    </location>
</feature>
<dbReference type="GO" id="GO:0005666">
    <property type="term" value="C:RNA polymerase III complex"/>
    <property type="evidence" value="ECO:0007669"/>
    <property type="project" value="UniProtKB-UniRule"/>
</dbReference>
<feature type="region of interest" description="Disordered" evidence="9">
    <location>
        <begin position="248"/>
        <end position="267"/>
    </location>
</feature>
<dbReference type="GO" id="GO:0003697">
    <property type="term" value="F:single-stranded DNA binding"/>
    <property type="evidence" value="ECO:0007669"/>
    <property type="project" value="UniProtKB-UniRule"/>
</dbReference>
<dbReference type="InterPro" id="IPR055207">
    <property type="entry name" value="POLR3C_WHD"/>
</dbReference>
<comment type="caution">
    <text evidence="13">The sequence shown here is derived from an EMBL/GenBank/DDBJ whole genome shotgun (WGS) entry which is preliminary data.</text>
</comment>
<keyword evidence="5 8" id="KW-0804">Transcription</keyword>
<dbReference type="InterPro" id="IPR008806">
    <property type="entry name" value="RNA_pol_III_Rpc82_C"/>
</dbReference>
<evidence type="ECO:0000313" key="13">
    <source>
        <dbReference type="EMBL" id="TVY64230.1"/>
    </source>
</evidence>
<dbReference type="InterPro" id="IPR039748">
    <property type="entry name" value="RPC3"/>
</dbReference>
<evidence type="ECO:0000256" key="2">
    <source>
        <dbReference type="ARBA" id="ARBA00006835"/>
    </source>
</evidence>
<sequence length="669" mass="75883">MSRSQYAVELCALLVDETYGELTSRIFTTLLRKGRLPIATISKHTRLTPRALRHGLAVLIQQNLVYHHTVPKGLTHYEANDDAAYNLTRSGKIMEIVESRYGPRARDVVQNLFLHGHIKVSDLADAYKSPQQPAVNGKANGHPAVNGVNGHANANVVSEVQLDVILVELLELGLIEPVVERMFRSPADTRLEVENRILRDEYNGEVKGKTKELLQGKSKEKLEEMEAENREWKSKVLKRPLNGVLANGVNGSSKRRRLSHSGASINGDHAYEDDGTRLDPNLVIRINHEKCAVLLRNFQLVEAVKDRIGETTSQVYAELLKRLEKKITKCQTPKTEDDDQDRPSVMTKDIAAWLPKSVNVALGIGKTAVDAPRAGNIGEMTGSPPFNRKRKADDLEAKADRNGSDDEDRPVVNGNGTTHDEEDDPFLDDTAVKPTKRQKVTFVDNVQRPEGFHTKDDRILQVKDHLFLLEHDKYGFVTKAGMNGHGEWSVDFENIIKHLREAEIDKLVLEMFGPTGHRLVRMLRKMGKLDEKVLKDTALMKQKDVRTKLAELQLSGWVDIQEVPKDGTRGANNARVIFLWFFDNERCSTLVLDHTYKAMSRLLERLGVERLRAKSVLELTQRRDMRDKPPDEYLTQTQMNELNAFRDREEMLLGQLNRLDEIVGIFRDY</sequence>
<dbReference type="PANTHER" id="PTHR12949:SF0">
    <property type="entry name" value="DNA-DIRECTED RNA POLYMERASE III SUBUNIT RPC3"/>
    <property type="match status" value="1"/>
</dbReference>
<dbReference type="Pfam" id="PF05645">
    <property type="entry name" value="RNA_pol_Rpc82"/>
    <property type="match status" value="1"/>
</dbReference>